<proteinExistence type="predicted"/>
<comment type="caution">
    <text evidence="1">The sequence shown here is derived from an EMBL/GenBank/DDBJ whole genome shotgun (WGS) entry which is preliminary data.</text>
</comment>
<accession>A0ABV0M6C0</accession>
<reference evidence="1 2" key="1">
    <citation type="submission" date="2024-05" db="EMBL/GenBank/DDBJ databases">
        <title>Neorhizobium sp. Rsf11, a plant growth promoting and heavy metal resistant PAH-degrader.</title>
        <authorList>
            <person name="Golubev S.N."/>
            <person name="Muratova A.Y."/>
            <person name="Markelova M.I."/>
        </authorList>
    </citation>
    <scope>NUCLEOTIDE SEQUENCE [LARGE SCALE GENOMIC DNA]</scope>
    <source>
        <strain evidence="1 2">Rsf11</strain>
    </source>
</reference>
<evidence type="ECO:0000313" key="2">
    <source>
        <dbReference type="Proteomes" id="UP001496627"/>
    </source>
</evidence>
<protein>
    <submittedName>
        <fullName evidence="1">Uncharacterized protein</fullName>
    </submittedName>
</protein>
<dbReference type="Proteomes" id="UP001496627">
    <property type="component" value="Unassembled WGS sequence"/>
</dbReference>
<evidence type="ECO:0000313" key="1">
    <source>
        <dbReference type="EMBL" id="MEQ1407424.1"/>
    </source>
</evidence>
<keyword evidence="2" id="KW-1185">Reference proteome</keyword>
<gene>
    <name evidence="1" type="ORF">ABK249_21100</name>
</gene>
<organism evidence="1 2">
    <name type="scientific">Neorhizobium phenanthreniclasticum</name>
    <dbReference type="NCBI Taxonomy" id="3157917"/>
    <lineage>
        <taxon>Bacteria</taxon>
        <taxon>Pseudomonadati</taxon>
        <taxon>Pseudomonadota</taxon>
        <taxon>Alphaproteobacteria</taxon>
        <taxon>Hyphomicrobiales</taxon>
        <taxon>Rhizobiaceae</taxon>
        <taxon>Rhizobium/Agrobacterium group</taxon>
        <taxon>Neorhizobium</taxon>
    </lineage>
</organism>
<dbReference type="RefSeq" id="WP_348863892.1">
    <property type="nucleotide sequence ID" value="NZ_JBEAAL010000018.1"/>
</dbReference>
<dbReference type="EMBL" id="JBEAAL010000018">
    <property type="protein sequence ID" value="MEQ1407424.1"/>
    <property type="molecule type" value="Genomic_DNA"/>
</dbReference>
<name>A0ABV0M6C0_9HYPH</name>
<sequence>MIQEGYMLGLPNLGTPQMIRSRIAEIVSVQKTDQFIGRGATTP</sequence>